<dbReference type="PROSITE" id="PS50011">
    <property type="entry name" value="PROTEIN_KINASE_DOM"/>
    <property type="match status" value="1"/>
</dbReference>
<proteinExistence type="predicted"/>
<keyword evidence="4 8" id="KW-0418">Kinase</keyword>
<evidence type="ECO:0000256" key="1">
    <source>
        <dbReference type="ARBA" id="ARBA00012513"/>
    </source>
</evidence>
<dbReference type="SMART" id="SM00220">
    <property type="entry name" value="S_TKc"/>
    <property type="match status" value="1"/>
</dbReference>
<dbReference type="PROSITE" id="PS00108">
    <property type="entry name" value="PROTEIN_KINASE_ST"/>
    <property type="match status" value="1"/>
</dbReference>
<dbReference type="SUPFAM" id="SSF56112">
    <property type="entry name" value="Protein kinase-like (PK-like)"/>
    <property type="match status" value="1"/>
</dbReference>
<evidence type="ECO:0000256" key="6">
    <source>
        <dbReference type="SAM" id="MobiDB-lite"/>
    </source>
</evidence>
<feature type="domain" description="Protein kinase" evidence="7">
    <location>
        <begin position="77"/>
        <end position="351"/>
    </location>
</feature>
<dbReference type="PANTHER" id="PTHR43671:SF13">
    <property type="entry name" value="SERINE_THREONINE-PROTEIN KINASE NEK2"/>
    <property type="match status" value="1"/>
</dbReference>
<comment type="caution">
    <text evidence="8">The sequence shown here is derived from an EMBL/GenBank/DDBJ whole genome shotgun (WGS) entry which is preliminary data.</text>
</comment>
<keyword evidence="2 8" id="KW-0808">Transferase</keyword>
<keyword evidence="5" id="KW-0067">ATP-binding</keyword>
<dbReference type="PANTHER" id="PTHR43671">
    <property type="entry name" value="SERINE/THREONINE-PROTEIN KINASE NEK"/>
    <property type="match status" value="1"/>
</dbReference>
<dbReference type="InterPro" id="IPR008271">
    <property type="entry name" value="Ser/Thr_kinase_AS"/>
</dbReference>
<dbReference type="Gene3D" id="3.30.200.20">
    <property type="entry name" value="Phosphorylase Kinase, domain 1"/>
    <property type="match status" value="1"/>
</dbReference>
<evidence type="ECO:0000313" key="9">
    <source>
        <dbReference type="Proteomes" id="UP000005933"/>
    </source>
</evidence>
<protein>
    <recommendedName>
        <fullName evidence="1">non-specific serine/threonine protein kinase</fullName>
        <ecNumber evidence="1">2.7.11.1</ecNumber>
    </recommendedName>
</protein>
<dbReference type="InterPro" id="IPR011009">
    <property type="entry name" value="Kinase-like_dom_sf"/>
</dbReference>
<evidence type="ECO:0000256" key="2">
    <source>
        <dbReference type="ARBA" id="ARBA00022679"/>
    </source>
</evidence>
<dbReference type="InterPro" id="IPR000719">
    <property type="entry name" value="Prot_kinase_dom"/>
</dbReference>
<dbReference type="InterPro" id="IPR050660">
    <property type="entry name" value="NEK_Ser/Thr_kinase"/>
</dbReference>
<evidence type="ECO:0000256" key="4">
    <source>
        <dbReference type="ARBA" id="ARBA00022777"/>
    </source>
</evidence>
<evidence type="ECO:0000256" key="5">
    <source>
        <dbReference type="ARBA" id="ARBA00022840"/>
    </source>
</evidence>
<dbReference type="GO" id="GO:0005524">
    <property type="term" value="F:ATP binding"/>
    <property type="evidence" value="ECO:0007669"/>
    <property type="project" value="UniProtKB-KW"/>
</dbReference>
<accession>A0AB33VJ06</accession>
<sequence length="393" mass="44331">MLWIMRSWSSYTYRLFGADRARRGIGGGSPTFCRFTTCGLVGENPTAISPHKPMTESKGSGQPRSAPLPVGTLLSNYRIVKKLASGGFSFVYLATDEHGTPVAVKEYLPSSLARRSPGELIPVVPEESASAFRLGLKYFFEEGRSLAKISHPSIVRVLNFFRENGTVYMVMTYEQGKTLQEHILGARQQGKLKMLRERFIRQVFHDLMSGLREVHIHKLLHLDIKPGNIYLREDSSPILLDFGAARQTLTSEASRFQPMYTPGFAAPELYRKHNELGPWTDIYSIGATIYACMAGSPPQEATQREKEDKLEENLERLRTVYTASLIDLVAWCLRMKPEERPQSVFRLQKVLRDESNALTDTQALTAITQGGPVPEVKEALTTRFMSLLRRRDN</sequence>
<dbReference type="AlphaFoldDB" id="A0AB33VJ06"/>
<dbReference type="Proteomes" id="UP000005933">
    <property type="component" value="Unassembled WGS sequence"/>
</dbReference>
<reference evidence="8 9" key="1">
    <citation type="journal article" date="2006" name="Mol. Plant Microbe Interact.">
        <title>Identification of open reading frames unique to a select agent: Ralstonia solanacearum race 3 biovar 2.</title>
        <authorList>
            <person name="Gabriel D.W."/>
            <person name="Allen C."/>
            <person name="Schell M."/>
            <person name="Denny T.P."/>
            <person name="Greenberg J.T."/>
            <person name="Duan Y.P."/>
            <person name="Flores-Cruz Z."/>
            <person name="Huang Q."/>
            <person name="Clifford J.M."/>
            <person name="Presting G."/>
            <person name="Gonzalez E.T."/>
            <person name="Reddy J."/>
            <person name="Elphinstone J."/>
            <person name="Swanson J."/>
            <person name="Yao J."/>
            <person name="Mulholland V."/>
            <person name="Liu L."/>
            <person name="Farmerie W."/>
            <person name="Patnaikuni M."/>
            <person name="Balogh B."/>
            <person name="Norman D."/>
            <person name="Alvarez A."/>
            <person name="Castillo J.A."/>
            <person name="Jones J."/>
            <person name="Saddler G."/>
            <person name="Walunas T."/>
            <person name="Zhukov A."/>
            <person name="Mikhailova N."/>
        </authorList>
    </citation>
    <scope>NUCLEOTIDE SEQUENCE [LARGE SCALE GENOMIC DNA]</scope>
    <source>
        <strain evidence="8 9">UW551</strain>
    </source>
</reference>
<evidence type="ECO:0000259" key="7">
    <source>
        <dbReference type="PROSITE" id="PS50011"/>
    </source>
</evidence>
<name>A0AB33VJ06_RALSU</name>
<keyword evidence="3" id="KW-0547">Nucleotide-binding</keyword>
<dbReference type="CDD" id="cd14014">
    <property type="entry name" value="STKc_PknB_like"/>
    <property type="match status" value="1"/>
</dbReference>
<dbReference type="GO" id="GO:0004674">
    <property type="term" value="F:protein serine/threonine kinase activity"/>
    <property type="evidence" value="ECO:0007669"/>
    <property type="project" value="UniProtKB-EC"/>
</dbReference>
<dbReference type="Gene3D" id="1.10.510.10">
    <property type="entry name" value="Transferase(Phosphotransferase) domain 1"/>
    <property type="match status" value="1"/>
</dbReference>
<dbReference type="EC" id="2.7.11.1" evidence="1"/>
<evidence type="ECO:0000313" key="8">
    <source>
        <dbReference type="EMBL" id="EAP73909.1"/>
    </source>
</evidence>
<gene>
    <name evidence="8" type="ORF">RRSL_03444</name>
</gene>
<evidence type="ECO:0000256" key="3">
    <source>
        <dbReference type="ARBA" id="ARBA00022741"/>
    </source>
</evidence>
<feature type="region of interest" description="Disordered" evidence="6">
    <location>
        <begin position="46"/>
        <end position="65"/>
    </location>
</feature>
<organism evidence="8 9">
    <name type="scientific">Ralstonia solanacearum (strain UW551)</name>
    <dbReference type="NCBI Taxonomy" id="342110"/>
    <lineage>
        <taxon>Bacteria</taxon>
        <taxon>Pseudomonadati</taxon>
        <taxon>Pseudomonadota</taxon>
        <taxon>Betaproteobacteria</taxon>
        <taxon>Burkholderiales</taxon>
        <taxon>Burkholderiaceae</taxon>
        <taxon>Ralstonia</taxon>
        <taxon>Ralstonia solanacearum species complex</taxon>
    </lineage>
</organism>
<dbReference type="Pfam" id="PF00069">
    <property type="entry name" value="Pkinase"/>
    <property type="match status" value="1"/>
</dbReference>
<dbReference type="EMBL" id="AAKL01000008">
    <property type="protein sequence ID" value="EAP73909.1"/>
    <property type="molecule type" value="Genomic_DNA"/>
</dbReference>